<organism evidence="1 2">
    <name type="scientific">Aspergillus ochraceoroseus IBT 24754</name>
    <dbReference type="NCBI Taxonomy" id="1392256"/>
    <lineage>
        <taxon>Eukaryota</taxon>
        <taxon>Fungi</taxon>
        <taxon>Dikarya</taxon>
        <taxon>Ascomycota</taxon>
        <taxon>Pezizomycotina</taxon>
        <taxon>Eurotiomycetes</taxon>
        <taxon>Eurotiomycetidae</taxon>
        <taxon>Eurotiales</taxon>
        <taxon>Aspergillaceae</taxon>
        <taxon>Aspergillus</taxon>
        <taxon>Aspergillus subgen. Nidulantes</taxon>
    </lineage>
</organism>
<accession>A0A2T5M306</accession>
<evidence type="ECO:0000313" key="1">
    <source>
        <dbReference type="EMBL" id="PTU22911.1"/>
    </source>
</evidence>
<sequence length="190" mass="21275">MKLKYSSRLCTPYVRMEHRQCQRYATLMPLPAGGGTPYELHIHLIHGLSALLCGSRGLSHKILVTPVNAWLCYLELEWTGRAGMDASQPLGCSPGSDDLEPGFNASTRLKSSTDRVIKHLQACLLLHENADGAASNKLQIDLFYIAWLAYFTPPSMHQHRHHDYDFVGLSRLISSRALFALRTPPDFDIS</sequence>
<name>A0A2T5M306_9EURO</name>
<proteinExistence type="predicted"/>
<dbReference type="AlphaFoldDB" id="A0A2T5M306"/>
<gene>
    <name evidence="1" type="ORF">P175DRAFT_0529994</name>
</gene>
<dbReference type="EMBL" id="MSFN02000002">
    <property type="protein sequence ID" value="PTU22911.1"/>
    <property type="molecule type" value="Genomic_DNA"/>
</dbReference>
<dbReference type="RefSeq" id="XP_040754303.1">
    <property type="nucleotide sequence ID" value="XM_040899744.1"/>
</dbReference>
<dbReference type="Proteomes" id="UP000244073">
    <property type="component" value="Unassembled WGS sequence"/>
</dbReference>
<dbReference type="GeneID" id="63816626"/>
<protein>
    <submittedName>
        <fullName evidence="1">Uncharacterized protein</fullName>
    </submittedName>
</protein>
<reference evidence="1 2" key="1">
    <citation type="journal article" date="2018" name="Proc. Natl. Acad. Sci. U.S.A.">
        <title>Linking secondary metabolites to gene clusters through genome sequencing of six diverse Aspergillus species.</title>
        <authorList>
            <person name="Kaerboelling I."/>
            <person name="Vesth T.C."/>
            <person name="Frisvad J.C."/>
            <person name="Nybo J.L."/>
            <person name="Theobald S."/>
            <person name="Kuo A."/>
            <person name="Bowyer P."/>
            <person name="Matsuda Y."/>
            <person name="Mondo S."/>
            <person name="Lyhne E.K."/>
            <person name="Kogle M.E."/>
            <person name="Clum A."/>
            <person name="Lipzen A."/>
            <person name="Salamov A."/>
            <person name="Ngan C.Y."/>
            <person name="Daum C."/>
            <person name="Chiniquy J."/>
            <person name="Barry K."/>
            <person name="LaButti K."/>
            <person name="Haridas S."/>
            <person name="Simmons B.A."/>
            <person name="Magnuson J.K."/>
            <person name="Mortensen U.H."/>
            <person name="Larsen T.O."/>
            <person name="Grigoriev I.V."/>
            <person name="Baker S.E."/>
            <person name="Andersen M.R."/>
        </authorList>
    </citation>
    <scope>NUCLEOTIDE SEQUENCE [LARGE SCALE GENOMIC DNA]</scope>
    <source>
        <strain evidence="1 2">IBT 24754</strain>
    </source>
</reference>
<comment type="caution">
    <text evidence="1">The sequence shown here is derived from an EMBL/GenBank/DDBJ whole genome shotgun (WGS) entry which is preliminary data.</text>
</comment>
<dbReference type="VEuPathDB" id="FungiDB:P175DRAFT_0529994"/>
<evidence type="ECO:0000313" key="2">
    <source>
        <dbReference type="Proteomes" id="UP000244073"/>
    </source>
</evidence>